<dbReference type="EMBL" id="JAPFFI010000010">
    <property type="protein sequence ID" value="KAJ6375621.1"/>
    <property type="molecule type" value="Genomic_DNA"/>
</dbReference>
<evidence type="ECO:0000313" key="1">
    <source>
        <dbReference type="EMBL" id="KAJ6375621.1"/>
    </source>
</evidence>
<organism evidence="1 2">
    <name type="scientific">Salix suchowensis</name>
    <dbReference type="NCBI Taxonomy" id="1278906"/>
    <lineage>
        <taxon>Eukaryota</taxon>
        <taxon>Viridiplantae</taxon>
        <taxon>Streptophyta</taxon>
        <taxon>Embryophyta</taxon>
        <taxon>Tracheophyta</taxon>
        <taxon>Spermatophyta</taxon>
        <taxon>Magnoliopsida</taxon>
        <taxon>eudicotyledons</taxon>
        <taxon>Gunneridae</taxon>
        <taxon>Pentapetalae</taxon>
        <taxon>rosids</taxon>
        <taxon>fabids</taxon>
        <taxon>Malpighiales</taxon>
        <taxon>Salicaceae</taxon>
        <taxon>Saliceae</taxon>
        <taxon>Salix</taxon>
    </lineage>
</organism>
<keyword evidence="2" id="KW-1185">Reference proteome</keyword>
<accession>A0ABQ9B6U0</accession>
<comment type="caution">
    <text evidence="1">The sequence shown here is derived from an EMBL/GenBank/DDBJ whole genome shotgun (WGS) entry which is preliminary data.</text>
</comment>
<reference evidence="1" key="2">
    <citation type="journal article" date="2023" name="Int. J. Mol. Sci.">
        <title>De Novo Assembly and Annotation of 11 Diverse Shrub Willow (Salix) Genomes Reveals Novel Gene Organization in Sex-Linked Regions.</title>
        <authorList>
            <person name="Hyden B."/>
            <person name="Feng K."/>
            <person name="Yates T.B."/>
            <person name="Jawdy S."/>
            <person name="Cereghino C."/>
            <person name="Smart L.B."/>
            <person name="Muchero W."/>
        </authorList>
    </citation>
    <scope>NUCLEOTIDE SEQUENCE</scope>
    <source>
        <tissue evidence="1">Shoot tip</tissue>
    </source>
</reference>
<protein>
    <submittedName>
        <fullName evidence="1">Uncharacterized protein</fullName>
    </submittedName>
</protein>
<proteinExistence type="predicted"/>
<reference evidence="1" key="1">
    <citation type="submission" date="2022-10" db="EMBL/GenBank/DDBJ databases">
        <authorList>
            <person name="Hyden B.L."/>
            <person name="Feng K."/>
            <person name="Yates T."/>
            <person name="Jawdy S."/>
            <person name="Smart L.B."/>
            <person name="Muchero W."/>
        </authorList>
    </citation>
    <scope>NUCLEOTIDE SEQUENCE</scope>
    <source>
        <tissue evidence="1">Shoot tip</tissue>
    </source>
</reference>
<name>A0ABQ9B6U0_9ROSI</name>
<sequence>MPISEGWKITTKFNLRYRIILYQYIKITSLIQSKS</sequence>
<dbReference type="Proteomes" id="UP001141253">
    <property type="component" value="Chromosome 12"/>
</dbReference>
<gene>
    <name evidence="1" type="ORF">OIU77_000577</name>
</gene>
<evidence type="ECO:0000313" key="2">
    <source>
        <dbReference type="Proteomes" id="UP001141253"/>
    </source>
</evidence>